<dbReference type="GO" id="GO:0009994">
    <property type="term" value="P:oocyte differentiation"/>
    <property type="evidence" value="ECO:0007669"/>
    <property type="project" value="UniProtKB-ARBA"/>
</dbReference>
<dbReference type="SMART" id="SM00949">
    <property type="entry name" value="PAZ"/>
    <property type="match status" value="1"/>
</dbReference>
<dbReference type="Gene3D" id="2.170.260.10">
    <property type="entry name" value="paz domain"/>
    <property type="match status" value="1"/>
</dbReference>
<gene>
    <name evidence="11" type="ORF">TGEB3V08_LOCUS9505</name>
</gene>
<feature type="domain" description="PAZ" evidence="9">
    <location>
        <begin position="220"/>
        <end position="331"/>
    </location>
</feature>
<keyword evidence="5" id="KW-0694">RNA-binding</keyword>
<dbReference type="InterPro" id="IPR012337">
    <property type="entry name" value="RNaseH-like_sf"/>
</dbReference>
<dbReference type="PROSITE" id="PS50821">
    <property type="entry name" value="PAZ"/>
    <property type="match status" value="1"/>
</dbReference>
<evidence type="ECO:0000256" key="8">
    <source>
        <dbReference type="SAM" id="MobiDB-lite"/>
    </source>
</evidence>
<keyword evidence="2" id="KW-0217">Developmental protein</keyword>
<dbReference type="GO" id="GO:0036464">
    <property type="term" value="C:cytoplasmic ribonucleoprotein granule"/>
    <property type="evidence" value="ECO:0007669"/>
    <property type="project" value="UniProtKB-ARBA"/>
</dbReference>
<proteinExistence type="inferred from homology"/>
<dbReference type="FunFam" id="2.170.260.10:FF:000003">
    <property type="entry name" value="Piwi-like RNA-mediated gene silencing 2"/>
    <property type="match status" value="1"/>
</dbReference>
<comment type="subcellular location">
    <subcellularLocation>
        <location evidence="1">Cytoplasm</location>
    </subcellularLocation>
</comment>
<organism evidence="11">
    <name type="scientific">Timema genevievae</name>
    <name type="common">Walking stick</name>
    <dbReference type="NCBI Taxonomy" id="629358"/>
    <lineage>
        <taxon>Eukaryota</taxon>
        <taxon>Metazoa</taxon>
        <taxon>Ecdysozoa</taxon>
        <taxon>Arthropoda</taxon>
        <taxon>Hexapoda</taxon>
        <taxon>Insecta</taxon>
        <taxon>Pterygota</taxon>
        <taxon>Neoptera</taxon>
        <taxon>Polyneoptera</taxon>
        <taxon>Phasmatodea</taxon>
        <taxon>Timematodea</taxon>
        <taxon>Timematoidea</taxon>
        <taxon>Timematidae</taxon>
        <taxon>Timema</taxon>
    </lineage>
</organism>
<dbReference type="GO" id="GO:0007279">
    <property type="term" value="P:pole cell formation"/>
    <property type="evidence" value="ECO:0007669"/>
    <property type="project" value="UniProtKB-ARBA"/>
</dbReference>
<evidence type="ECO:0000256" key="6">
    <source>
        <dbReference type="ARBA" id="ARBA00023158"/>
    </source>
</evidence>
<reference evidence="11" key="1">
    <citation type="submission" date="2020-11" db="EMBL/GenBank/DDBJ databases">
        <authorList>
            <person name="Tran Van P."/>
        </authorList>
    </citation>
    <scope>NUCLEOTIDE SEQUENCE</scope>
</reference>
<dbReference type="SUPFAM" id="SSF101690">
    <property type="entry name" value="PAZ domain"/>
    <property type="match status" value="1"/>
</dbReference>
<dbReference type="GO" id="GO:0140991">
    <property type="term" value="P:piRNA-mediated gene silencing by mRNA destabilization"/>
    <property type="evidence" value="ECO:0007669"/>
    <property type="project" value="UniProtKB-ARBA"/>
</dbReference>
<dbReference type="InterPro" id="IPR003165">
    <property type="entry name" value="Piwi"/>
</dbReference>
<dbReference type="SMART" id="SM00950">
    <property type="entry name" value="Piwi"/>
    <property type="match status" value="1"/>
</dbReference>
<evidence type="ECO:0000256" key="4">
    <source>
        <dbReference type="ARBA" id="ARBA00022801"/>
    </source>
</evidence>
<dbReference type="GO" id="GO:0034587">
    <property type="term" value="P:piRNA processing"/>
    <property type="evidence" value="ECO:0007669"/>
    <property type="project" value="UniProtKB-ARBA"/>
</dbReference>
<dbReference type="InterPro" id="IPR003100">
    <property type="entry name" value="PAZ_dom"/>
</dbReference>
<evidence type="ECO:0000256" key="5">
    <source>
        <dbReference type="ARBA" id="ARBA00022884"/>
    </source>
</evidence>
<feature type="domain" description="Piwi" evidence="10">
    <location>
        <begin position="497"/>
        <end position="616"/>
    </location>
</feature>
<feature type="compositionally biased region" description="Gly residues" evidence="8">
    <location>
        <begin position="9"/>
        <end position="24"/>
    </location>
</feature>
<dbReference type="CDD" id="cd02845">
    <property type="entry name" value="PAZ_piwi_like"/>
    <property type="match status" value="1"/>
</dbReference>
<evidence type="ECO:0000259" key="9">
    <source>
        <dbReference type="PROSITE" id="PS50821"/>
    </source>
</evidence>
<dbReference type="InterPro" id="IPR036397">
    <property type="entry name" value="RNaseH_sf"/>
</dbReference>
<name>A0A7R9K5J4_TIMGE</name>
<feature type="region of interest" description="Disordered" evidence="8">
    <location>
        <begin position="1"/>
        <end position="25"/>
    </location>
</feature>
<dbReference type="GO" id="GO:0016787">
    <property type="term" value="F:hydrolase activity"/>
    <property type="evidence" value="ECO:0007669"/>
    <property type="project" value="UniProtKB-KW"/>
</dbReference>
<dbReference type="PROSITE" id="PS50822">
    <property type="entry name" value="PIWI"/>
    <property type="match status" value="1"/>
</dbReference>
<dbReference type="Gene3D" id="3.40.50.2300">
    <property type="match status" value="1"/>
</dbReference>
<evidence type="ECO:0000259" key="10">
    <source>
        <dbReference type="PROSITE" id="PS50822"/>
    </source>
</evidence>
<evidence type="ECO:0000313" key="11">
    <source>
        <dbReference type="EMBL" id="CAD7605388.1"/>
    </source>
</evidence>
<accession>A0A7R9K5J4</accession>
<evidence type="ECO:0000256" key="2">
    <source>
        <dbReference type="ARBA" id="ARBA00022473"/>
    </source>
</evidence>
<comment type="similarity">
    <text evidence="7">Belongs to the argonaute family. Piwi subfamily.</text>
</comment>
<sequence length="669" mass="75450">MRDLRVGAGDNGNGNGAAGQGRGTMRGRRTIQFDNIRTRPEHVNSKLGTSGQSVKLSANYFEVLHHTDWCLYQYRVDFAPEEDRTGLRKAMLRDHKKVIGGYIFDGTMMFTSHRLNPDPMELFSTRQSDEAQIRITIKLVGDLSQGDSHYLQFFNIIMRKCLGHLKLQLVGRNFFDARAKVDIREFKLELWPGYITSIRQHEMKIMMCAEITHKVMRQDNVLDLLSECHRQSSNDPRNTFVKAIVGSVVLTDYNNRTYRIDDVDWDVTPASTFPLKEGATISYKDYYSQKYQINITQPKQPMLVSRSKPRELRAGMSELIYLVPELCRMTGLTDEMRANFHLMRALAEHTRVGPDIRIQKLNNFCNRLLGEQAVRQDLEEWNLQLSNRLVEFNGRILPQEKILQAQDIKYDAGADTDWTRNLRSNPLLIIPQLQFWVVIVPNRASRDAGGFIQTLIKAAGGMRFIMPKPQVVEIPDDRAGTYVNALENVISGKNPQLIMCIVSNNRIDRYSAIKKKCCVDRAVPTQVMLAKNLASKGVMSIATKVAIQINCKTGGAPWTVDVPLTNLMIVGFDVCHDTTDKGKSYGAMVASLNKSLSRYFSAVSAHTSGEELSSHLAANMTMCKGKDQHVFIRTEKIICASGYWCDASAAGQIMIAILVVYVSVASSVM</sequence>
<keyword evidence="6" id="KW-0943">RNA-mediated gene silencing</keyword>
<dbReference type="Pfam" id="PF02170">
    <property type="entry name" value="PAZ"/>
    <property type="match status" value="1"/>
</dbReference>
<dbReference type="EMBL" id="OE844452">
    <property type="protein sequence ID" value="CAD7605388.1"/>
    <property type="molecule type" value="Genomic_DNA"/>
</dbReference>
<dbReference type="InterPro" id="IPR036085">
    <property type="entry name" value="PAZ_dom_sf"/>
</dbReference>
<dbReference type="PANTHER" id="PTHR22891">
    <property type="entry name" value="EUKARYOTIC TRANSLATION INITIATION FACTOR 2C"/>
    <property type="match status" value="1"/>
</dbReference>
<dbReference type="SUPFAM" id="SSF53098">
    <property type="entry name" value="Ribonuclease H-like"/>
    <property type="match status" value="1"/>
</dbReference>
<evidence type="ECO:0000256" key="7">
    <source>
        <dbReference type="ARBA" id="ARBA00038291"/>
    </source>
</evidence>
<keyword evidence="4" id="KW-0378">Hydrolase</keyword>
<dbReference type="AlphaFoldDB" id="A0A7R9K5J4"/>
<dbReference type="Gene3D" id="3.30.420.10">
    <property type="entry name" value="Ribonuclease H-like superfamily/Ribonuclease H"/>
    <property type="match status" value="1"/>
</dbReference>
<dbReference type="GO" id="GO:0010526">
    <property type="term" value="P:transposable element silencing"/>
    <property type="evidence" value="ECO:0007669"/>
    <property type="project" value="UniProtKB-ARBA"/>
</dbReference>
<evidence type="ECO:0000256" key="1">
    <source>
        <dbReference type="ARBA" id="ARBA00004496"/>
    </source>
</evidence>
<dbReference type="Pfam" id="PF02171">
    <property type="entry name" value="Piwi"/>
    <property type="match status" value="1"/>
</dbReference>
<evidence type="ECO:0000256" key="3">
    <source>
        <dbReference type="ARBA" id="ARBA00022490"/>
    </source>
</evidence>
<dbReference type="GO" id="GO:0031507">
    <property type="term" value="P:heterochromatin formation"/>
    <property type="evidence" value="ECO:0007669"/>
    <property type="project" value="UniProtKB-ARBA"/>
</dbReference>
<dbReference type="FunFam" id="3.40.50.2300:FF:000404">
    <property type="entry name" value="Argonaut-like protein"/>
    <property type="match status" value="1"/>
</dbReference>
<keyword evidence="3" id="KW-0963">Cytoplasm</keyword>
<dbReference type="GO" id="GO:0034584">
    <property type="term" value="F:piRNA binding"/>
    <property type="evidence" value="ECO:0007669"/>
    <property type="project" value="UniProtKB-ARBA"/>
</dbReference>
<protein>
    <submittedName>
        <fullName evidence="11">Uncharacterized protein</fullName>
    </submittedName>
</protein>
<dbReference type="Pfam" id="PF23278">
    <property type="entry name" value="Piwi_N"/>
    <property type="match status" value="1"/>
</dbReference>